<dbReference type="InterPro" id="IPR001117">
    <property type="entry name" value="Cu-oxidase_2nd"/>
</dbReference>
<dbReference type="PROSITE" id="PS00079">
    <property type="entry name" value="MULTICOPPER_OXIDASE1"/>
    <property type="match status" value="1"/>
</dbReference>
<feature type="domain" description="Plastocyanin-like" evidence="8">
    <location>
        <begin position="305"/>
        <end position="422"/>
    </location>
</feature>
<dbReference type="PANTHER" id="PTHR11709">
    <property type="entry name" value="MULTI-COPPER OXIDASE"/>
    <property type="match status" value="1"/>
</dbReference>
<gene>
    <name evidence="11" type="ORF">Rhopal_004325-T1</name>
</gene>
<dbReference type="Proteomes" id="UP001342314">
    <property type="component" value="Unassembled WGS sequence"/>
</dbReference>
<dbReference type="GO" id="GO:0016491">
    <property type="term" value="F:oxidoreductase activity"/>
    <property type="evidence" value="ECO:0007669"/>
    <property type="project" value="UniProtKB-KW"/>
</dbReference>
<evidence type="ECO:0008006" key="13">
    <source>
        <dbReference type="Google" id="ProtNLM"/>
    </source>
</evidence>
<evidence type="ECO:0000256" key="4">
    <source>
        <dbReference type="ARBA" id="ARBA00023008"/>
    </source>
</evidence>
<comment type="similarity">
    <text evidence="1">Belongs to the multicopper oxidase family.</text>
</comment>
<evidence type="ECO:0000313" key="11">
    <source>
        <dbReference type="EMBL" id="GJN91306.1"/>
    </source>
</evidence>
<protein>
    <recommendedName>
        <fullName evidence="13">Laccase</fullName>
    </recommendedName>
</protein>
<dbReference type="InterPro" id="IPR002355">
    <property type="entry name" value="Cu_oxidase_Cu_BS"/>
</dbReference>
<dbReference type="CDD" id="cd13857">
    <property type="entry name" value="CuRO_1_Diphenol_Ox"/>
    <property type="match status" value="1"/>
</dbReference>
<dbReference type="EMBL" id="BQKY01000008">
    <property type="protein sequence ID" value="GJN91306.1"/>
    <property type="molecule type" value="Genomic_DNA"/>
</dbReference>
<organism evidence="11 12">
    <name type="scientific">Rhodotorula paludigena</name>
    <dbReference type="NCBI Taxonomy" id="86838"/>
    <lineage>
        <taxon>Eukaryota</taxon>
        <taxon>Fungi</taxon>
        <taxon>Dikarya</taxon>
        <taxon>Basidiomycota</taxon>
        <taxon>Pucciniomycotina</taxon>
        <taxon>Microbotryomycetes</taxon>
        <taxon>Sporidiobolales</taxon>
        <taxon>Sporidiobolaceae</taxon>
        <taxon>Rhodotorula</taxon>
    </lineage>
</organism>
<evidence type="ECO:0000256" key="3">
    <source>
        <dbReference type="ARBA" id="ARBA00023002"/>
    </source>
</evidence>
<feature type="signal peptide" evidence="7">
    <location>
        <begin position="1"/>
        <end position="29"/>
    </location>
</feature>
<dbReference type="InterPro" id="IPR033138">
    <property type="entry name" value="Cu_oxidase_CS"/>
</dbReference>
<keyword evidence="4" id="KW-0186">Copper</keyword>
<proteinExistence type="inferred from homology"/>
<dbReference type="Gene3D" id="2.60.40.420">
    <property type="entry name" value="Cupredoxins - blue copper proteins"/>
    <property type="match status" value="3"/>
</dbReference>
<feature type="compositionally biased region" description="Low complexity" evidence="6">
    <location>
        <begin position="74"/>
        <end position="90"/>
    </location>
</feature>
<dbReference type="Pfam" id="PF07732">
    <property type="entry name" value="Cu-oxidase_3"/>
    <property type="match status" value="1"/>
</dbReference>
<dbReference type="PANTHER" id="PTHR11709:SF414">
    <property type="entry name" value="ADR239WP"/>
    <property type="match status" value="1"/>
</dbReference>
<feature type="region of interest" description="Disordered" evidence="6">
    <location>
        <begin position="65"/>
        <end position="147"/>
    </location>
</feature>
<evidence type="ECO:0000259" key="8">
    <source>
        <dbReference type="Pfam" id="PF00394"/>
    </source>
</evidence>
<keyword evidence="5" id="KW-0325">Glycoprotein</keyword>
<dbReference type="InterPro" id="IPR045087">
    <property type="entry name" value="Cu-oxidase_fam"/>
</dbReference>
<dbReference type="InterPro" id="IPR008972">
    <property type="entry name" value="Cupredoxin"/>
</dbReference>
<dbReference type="InterPro" id="IPR011706">
    <property type="entry name" value="Cu-oxidase_C"/>
</dbReference>
<name>A0AAV5GFH6_9BASI</name>
<feature type="chain" id="PRO_5043910280" description="Laccase" evidence="7">
    <location>
        <begin position="30"/>
        <end position="745"/>
    </location>
</feature>
<dbReference type="SUPFAM" id="SSF49503">
    <property type="entry name" value="Cupredoxins"/>
    <property type="match status" value="3"/>
</dbReference>
<evidence type="ECO:0000256" key="1">
    <source>
        <dbReference type="ARBA" id="ARBA00010609"/>
    </source>
</evidence>
<feature type="domain" description="Plastocyanin-like" evidence="10">
    <location>
        <begin position="181"/>
        <end position="292"/>
    </location>
</feature>
<feature type="compositionally biased region" description="Polar residues" evidence="6">
    <location>
        <begin position="135"/>
        <end position="147"/>
    </location>
</feature>
<comment type="caution">
    <text evidence="11">The sequence shown here is derived from an EMBL/GenBank/DDBJ whole genome shotgun (WGS) entry which is preliminary data.</text>
</comment>
<accession>A0AAV5GFH6</accession>
<dbReference type="PROSITE" id="PS00080">
    <property type="entry name" value="MULTICOPPER_OXIDASE2"/>
    <property type="match status" value="1"/>
</dbReference>
<evidence type="ECO:0000256" key="5">
    <source>
        <dbReference type="ARBA" id="ARBA00023180"/>
    </source>
</evidence>
<sequence length="745" mass="82946">MRKTTHALVGGALVLPLVLLALVAPAVNARNYEVCPEHLSGCSGHKDFEPVCCVDDTYCAKLHKDRPRCSGSDSLTSSIPTSRRPPTSNSQVLVNPIRPDSPPSSSYDNLSDRTDTGASSESDSPHFPTTRRPSRTSAFDQSARPSVTSKLSELRLSSDWNVNAPPQTREYWWEIDERWGSPDGFHRPMLVVNGQYPGPLVEVNNGDLLVVHVVNSLDQPITIHWHGLVQNGTNWEDGPSGVTQCPIPPRGSYTYRFPVTGDLQYGTYWWHAHRRALYADGVIGPLIVHSPEDPLVRGRDYDIDQIVTLVDWYHDTSDDIVNQLLSPEGYQNTFIAPSPNSVLLNGQGTYDCSFAAQRDRCDQKELADLPELRLPADSRIRLRFIHMGAHPVFLVSVDEHELEIIEADDTPVYGPNVHRIPIVRPSQSAYRKRYSAILDTTFHRTGDSFLLRAQVNTDCLGAPFPDLDTQARMVIRIGEDSDRLGNEVPQLSRDWNDPTTVNCTDLDEDLLSPRIVRNPPRFADQISFFNSSRIGSTNVTGDADDILLWTLNNITFENFAYNPILHQVMRGDRLDVGRVAIIGAGLETVDLVIQNIVGPDHPFHLHGQPMWIMARGRGTLSRRAAASLRLDTTNPLRRDTLNVAPGEWVLVRTVTDVPGVFAFHCHIVWHQAQGLLGALIAQPDVIRTFDIPRDNLALCDSGNANMIDPGRRFRRSVSQAQVLSSHQVGGAEAAPMILKSRRYAM</sequence>
<dbReference type="AlphaFoldDB" id="A0AAV5GFH6"/>
<dbReference type="Pfam" id="PF07731">
    <property type="entry name" value="Cu-oxidase_2"/>
    <property type="match status" value="1"/>
</dbReference>
<evidence type="ECO:0000256" key="6">
    <source>
        <dbReference type="SAM" id="MobiDB-lite"/>
    </source>
</evidence>
<evidence type="ECO:0000256" key="7">
    <source>
        <dbReference type="SAM" id="SignalP"/>
    </source>
</evidence>
<dbReference type="GO" id="GO:0005507">
    <property type="term" value="F:copper ion binding"/>
    <property type="evidence" value="ECO:0007669"/>
    <property type="project" value="InterPro"/>
</dbReference>
<dbReference type="Pfam" id="PF00394">
    <property type="entry name" value="Cu-oxidase"/>
    <property type="match status" value="1"/>
</dbReference>
<keyword evidence="3" id="KW-0560">Oxidoreductase</keyword>
<evidence type="ECO:0000256" key="2">
    <source>
        <dbReference type="ARBA" id="ARBA00022723"/>
    </source>
</evidence>
<keyword evidence="2" id="KW-0479">Metal-binding</keyword>
<keyword evidence="7" id="KW-0732">Signal</keyword>
<evidence type="ECO:0000313" key="12">
    <source>
        <dbReference type="Proteomes" id="UP001342314"/>
    </source>
</evidence>
<reference evidence="11 12" key="1">
    <citation type="submission" date="2021-12" db="EMBL/GenBank/DDBJ databases">
        <title>High titer production of polyol ester of fatty acids by Rhodotorula paludigena BS15 towards product separation-free biomass refinery.</title>
        <authorList>
            <person name="Mano J."/>
            <person name="Ono H."/>
            <person name="Tanaka T."/>
            <person name="Naito K."/>
            <person name="Sushida H."/>
            <person name="Ike M."/>
            <person name="Tokuyasu K."/>
            <person name="Kitaoka M."/>
        </authorList>
    </citation>
    <scope>NUCLEOTIDE SEQUENCE [LARGE SCALE GENOMIC DNA]</scope>
    <source>
        <strain evidence="11 12">BS15</strain>
    </source>
</reference>
<dbReference type="InterPro" id="IPR011707">
    <property type="entry name" value="Cu-oxidase-like_N"/>
</dbReference>
<feature type="domain" description="Plastocyanin-like" evidence="9">
    <location>
        <begin position="570"/>
        <end position="683"/>
    </location>
</feature>
<evidence type="ECO:0000259" key="10">
    <source>
        <dbReference type="Pfam" id="PF07732"/>
    </source>
</evidence>
<keyword evidence="12" id="KW-1185">Reference proteome</keyword>
<evidence type="ECO:0000259" key="9">
    <source>
        <dbReference type="Pfam" id="PF07731"/>
    </source>
</evidence>